<organism evidence="1 2">
    <name type="scientific">Helianthus annuus</name>
    <name type="common">Common sunflower</name>
    <dbReference type="NCBI Taxonomy" id="4232"/>
    <lineage>
        <taxon>Eukaryota</taxon>
        <taxon>Viridiplantae</taxon>
        <taxon>Streptophyta</taxon>
        <taxon>Embryophyta</taxon>
        <taxon>Tracheophyta</taxon>
        <taxon>Spermatophyta</taxon>
        <taxon>Magnoliopsida</taxon>
        <taxon>eudicotyledons</taxon>
        <taxon>Gunneridae</taxon>
        <taxon>Pentapetalae</taxon>
        <taxon>asterids</taxon>
        <taxon>campanulids</taxon>
        <taxon>Asterales</taxon>
        <taxon>Asteraceae</taxon>
        <taxon>Asteroideae</taxon>
        <taxon>Heliantheae alliance</taxon>
        <taxon>Heliantheae</taxon>
        <taxon>Helianthus</taxon>
    </lineage>
</organism>
<keyword evidence="2" id="KW-1185">Reference proteome</keyword>
<proteinExistence type="predicted"/>
<accession>A0A9K3HU20</accession>
<name>A0A9K3HU20_HELAN</name>
<reference evidence="1" key="2">
    <citation type="submission" date="2020-06" db="EMBL/GenBank/DDBJ databases">
        <title>Helianthus annuus Genome sequencing and assembly Release 2.</title>
        <authorList>
            <person name="Gouzy J."/>
            <person name="Langlade N."/>
            <person name="Munos S."/>
        </authorList>
    </citation>
    <scope>NUCLEOTIDE SEQUENCE</scope>
    <source>
        <tissue evidence="1">Leaves</tissue>
    </source>
</reference>
<dbReference type="AlphaFoldDB" id="A0A9K3HU20"/>
<protein>
    <submittedName>
        <fullName evidence="1">Uncharacterized protein</fullName>
    </submittedName>
</protein>
<evidence type="ECO:0000313" key="2">
    <source>
        <dbReference type="Proteomes" id="UP000215914"/>
    </source>
</evidence>
<comment type="caution">
    <text evidence="1">The sequence shown here is derived from an EMBL/GenBank/DDBJ whole genome shotgun (WGS) entry which is preliminary data.</text>
</comment>
<reference evidence="1" key="1">
    <citation type="journal article" date="2017" name="Nature">
        <title>The sunflower genome provides insights into oil metabolism, flowering and Asterid evolution.</title>
        <authorList>
            <person name="Badouin H."/>
            <person name="Gouzy J."/>
            <person name="Grassa C.J."/>
            <person name="Murat F."/>
            <person name="Staton S.E."/>
            <person name="Cottret L."/>
            <person name="Lelandais-Briere C."/>
            <person name="Owens G.L."/>
            <person name="Carrere S."/>
            <person name="Mayjonade B."/>
            <person name="Legrand L."/>
            <person name="Gill N."/>
            <person name="Kane N.C."/>
            <person name="Bowers J.E."/>
            <person name="Hubner S."/>
            <person name="Bellec A."/>
            <person name="Berard A."/>
            <person name="Berges H."/>
            <person name="Blanchet N."/>
            <person name="Boniface M.C."/>
            <person name="Brunel D."/>
            <person name="Catrice O."/>
            <person name="Chaidir N."/>
            <person name="Claudel C."/>
            <person name="Donnadieu C."/>
            <person name="Faraut T."/>
            <person name="Fievet G."/>
            <person name="Helmstetter N."/>
            <person name="King M."/>
            <person name="Knapp S.J."/>
            <person name="Lai Z."/>
            <person name="Le Paslier M.C."/>
            <person name="Lippi Y."/>
            <person name="Lorenzon L."/>
            <person name="Mandel J.R."/>
            <person name="Marage G."/>
            <person name="Marchand G."/>
            <person name="Marquand E."/>
            <person name="Bret-Mestries E."/>
            <person name="Morien E."/>
            <person name="Nambeesan S."/>
            <person name="Nguyen T."/>
            <person name="Pegot-Espagnet P."/>
            <person name="Pouilly N."/>
            <person name="Raftis F."/>
            <person name="Sallet E."/>
            <person name="Schiex T."/>
            <person name="Thomas J."/>
            <person name="Vandecasteele C."/>
            <person name="Vares D."/>
            <person name="Vear F."/>
            <person name="Vautrin S."/>
            <person name="Crespi M."/>
            <person name="Mangin B."/>
            <person name="Burke J.M."/>
            <person name="Salse J."/>
            <person name="Munos S."/>
            <person name="Vincourt P."/>
            <person name="Rieseberg L.H."/>
            <person name="Langlade N.B."/>
        </authorList>
    </citation>
    <scope>NUCLEOTIDE SEQUENCE</scope>
    <source>
        <tissue evidence="1">Leaves</tissue>
    </source>
</reference>
<dbReference type="Proteomes" id="UP000215914">
    <property type="component" value="Unassembled WGS sequence"/>
</dbReference>
<sequence>MTDSNFTWNHNHHYTSSPTLLPAILSLNHLRSSSSSLAETRHQTSSSSSLAVIIIVFGVRHHHLHNLRPHNTYPIEPPPPPSINLQHTDHRSTFLLHQPWFTANHRRPPTNLFTSGHQQQPPCHSSLFIIICVRCVLRKRKLI</sequence>
<dbReference type="EMBL" id="MNCJ02000326">
    <property type="protein sequence ID" value="KAF5784498.1"/>
    <property type="molecule type" value="Genomic_DNA"/>
</dbReference>
<dbReference type="Gramene" id="mRNA:HanXRQr2_Chr11g0520191">
    <property type="protein sequence ID" value="mRNA:HanXRQr2_Chr11g0520191"/>
    <property type="gene ID" value="HanXRQr2_Chr11g0520191"/>
</dbReference>
<gene>
    <name evidence="1" type="ORF">HanXRQr2_Chr11g0520191</name>
</gene>
<evidence type="ECO:0000313" key="1">
    <source>
        <dbReference type="EMBL" id="KAF5784498.1"/>
    </source>
</evidence>